<gene>
    <name evidence="3" type="ORF">MKW94_024301</name>
</gene>
<dbReference type="PANTHER" id="PTHR34710:SF20">
    <property type="entry name" value="OS10G0550200 PROTEIN"/>
    <property type="match status" value="1"/>
</dbReference>
<feature type="domain" description="DUF3615" evidence="2">
    <location>
        <begin position="62"/>
        <end position="157"/>
    </location>
</feature>
<comment type="caution">
    <text evidence="3">The sequence shown here is derived from an EMBL/GenBank/DDBJ whole genome shotgun (WGS) entry which is preliminary data.</text>
</comment>
<evidence type="ECO:0000256" key="1">
    <source>
        <dbReference type="SAM" id="MobiDB-lite"/>
    </source>
</evidence>
<evidence type="ECO:0000259" key="2">
    <source>
        <dbReference type="Pfam" id="PF12274"/>
    </source>
</evidence>
<reference evidence="3" key="1">
    <citation type="submission" date="2022-03" db="EMBL/GenBank/DDBJ databases">
        <title>A functionally conserved STORR gene fusion in Papaver species that diverged 16.8 million years ago.</title>
        <authorList>
            <person name="Catania T."/>
        </authorList>
    </citation>
    <scope>NUCLEOTIDE SEQUENCE</scope>
    <source>
        <strain evidence="3">S-191538</strain>
    </source>
</reference>
<name>A0AA41VMF5_PAPNU</name>
<organism evidence="3 4">
    <name type="scientific">Papaver nudicaule</name>
    <name type="common">Iceland poppy</name>
    <dbReference type="NCBI Taxonomy" id="74823"/>
    <lineage>
        <taxon>Eukaryota</taxon>
        <taxon>Viridiplantae</taxon>
        <taxon>Streptophyta</taxon>
        <taxon>Embryophyta</taxon>
        <taxon>Tracheophyta</taxon>
        <taxon>Spermatophyta</taxon>
        <taxon>Magnoliopsida</taxon>
        <taxon>Ranunculales</taxon>
        <taxon>Papaveraceae</taxon>
        <taxon>Papaveroideae</taxon>
        <taxon>Papaver</taxon>
    </lineage>
</organism>
<dbReference type="AlphaFoldDB" id="A0AA41VMF5"/>
<evidence type="ECO:0000313" key="3">
    <source>
        <dbReference type="EMBL" id="MCL7044002.1"/>
    </source>
</evidence>
<accession>A0AA41VMF5</accession>
<protein>
    <recommendedName>
        <fullName evidence="2">DUF3615 domain-containing protein</fullName>
    </recommendedName>
</protein>
<keyword evidence="4" id="KW-1185">Reference proteome</keyword>
<dbReference type="EMBL" id="JAJJMA010252921">
    <property type="protein sequence ID" value="MCL7044002.1"/>
    <property type="molecule type" value="Genomic_DNA"/>
</dbReference>
<proteinExistence type="predicted"/>
<sequence>MVVTRSSSKNSKRLRSADVSDPSLYGSKRSRVVPSRPKAKPKKERKYTDKDRRRDEVRAYATDAINIYNERAGTKYELVKPGYISHHVLSLCFLHHMDFTAKKTDVPGAPVEMFFAELTSRNGVRCVKFCISMGPKNLISGDKKNGCCYCSCNAQHPKAGGFLRGRNGDSP</sequence>
<dbReference type="Proteomes" id="UP001177140">
    <property type="component" value="Unassembled WGS sequence"/>
</dbReference>
<feature type="region of interest" description="Disordered" evidence="1">
    <location>
        <begin position="1"/>
        <end position="53"/>
    </location>
</feature>
<evidence type="ECO:0000313" key="4">
    <source>
        <dbReference type="Proteomes" id="UP001177140"/>
    </source>
</evidence>
<dbReference type="PANTHER" id="PTHR34710">
    <property type="entry name" value="OS03G0834100 PROTEIN"/>
    <property type="match status" value="1"/>
</dbReference>
<dbReference type="Pfam" id="PF12274">
    <property type="entry name" value="DUF3615"/>
    <property type="match status" value="1"/>
</dbReference>
<dbReference type="InterPro" id="IPR022059">
    <property type="entry name" value="DUF3615"/>
</dbReference>